<dbReference type="SUPFAM" id="SSF81383">
    <property type="entry name" value="F-box domain"/>
    <property type="match status" value="1"/>
</dbReference>
<feature type="compositionally biased region" description="Acidic residues" evidence="1">
    <location>
        <begin position="473"/>
        <end position="498"/>
    </location>
</feature>
<dbReference type="InterPro" id="IPR036047">
    <property type="entry name" value="F-box-like_dom_sf"/>
</dbReference>
<dbReference type="EMBL" id="BOLY01000003">
    <property type="protein sequence ID" value="GIZ42709.1"/>
    <property type="molecule type" value="Genomic_DNA"/>
</dbReference>
<accession>A0A9P3CGZ5</accession>
<protein>
    <recommendedName>
        <fullName evidence="2">F-box domain-containing protein</fullName>
    </recommendedName>
</protein>
<dbReference type="OrthoDB" id="3892448at2759"/>
<feature type="domain" description="F-box" evidence="2">
    <location>
        <begin position="1"/>
        <end position="45"/>
    </location>
</feature>
<organism evidence="3 4">
    <name type="scientific">Cercospora kikuchii</name>
    <dbReference type="NCBI Taxonomy" id="84275"/>
    <lineage>
        <taxon>Eukaryota</taxon>
        <taxon>Fungi</taxon>
        <taxon>Dikarya</taxon>
        <taxon>Ascomycota</taxon>
        <taxon>Pezizomycotina</taxon>
        <taxon>Dothideomycetes</taxon>
        <taxon>Dothideomycetidae</taxon>
        <taxon>Mycosphaerellales</taxon>
        <taxon>Mycosphaerellaceae</taxon>
        <taxon>Cercospora</taxon>
    </lineage>
</organism>
<dbReference type="GeneID" id="68291543"/>
<dbReference type="Proteomes" id="UP000825890">
    <property type="component" value="Unassembled WGS sequence"/>
</dbReference>
<gene>
    <name evidence="3" type="ORF">CKM354_000596800</name>
</gene>
<dbReference type="PROSITE" id="PS50181">
    <property type="entry name" value="FBOX"/>
    <property type="match status" value="1"/>
</dbReference>
<keyword evidence="4" id="KW-1185">Reference proteome</keyword>
<evidence type="ECO:0000259" key="2">
    <source>
        <dbReference type="PROSITE" id="PS50181"/>
    </source>
</evidence>
<dbReference type="InterPro" id="IPR001810">
    <property type="entry name" value="F-box_dom"/>
</dbReference>
<proteinExistence type="predicted"/>
<evidence type="ECO:0000313" key="3">
    <source>
        <dbReference type="EMBL" id="GIZ42709.1"/>
    </source>
</evidence>
<reference evidence="3 4" key="1">
    <citation type="submission" date="2021-01" db="EMBL/GenBank/DDBJ databases">
        <title>Cercospora kikuchii MAFF 305040 whole genome shotgun sequence.</title>
        <authorList>
            <person name="Kashiwa T."/>
            <person name="Suzuki T."/>
        </authorList>
    </citation>
    <scope>NUCLEOTIDE SEQUENCE [LARGE SCALE GENOMIC DNA]</scope>
    <source>
        <strain evidence="3 4">MAFF 305040</strain>
    </source>
</reference>
<evidence type="ECO:0000313" key="4">
    <source>
        <dbReference type="Proteomes" id="UP000825890"/>
    </source>
</evidence>
<dbReference type="RefSeq" id="XP_044657196.1">
    <property type="nucleotide sequence ID" value="XM_044801261.1"/>
</dbReference>
<evidence type="ECO:0000256" key="1">
    <source>
        <dbReference type="SAM" id="MobiDB-lite"/>
    </source>
</evidence>
<name>A0A9P3CGZ5_9PEZI</name>
<dbReference type="AlphaFoldDB" id="A0A9P3CGZ5"/>
<comment type="caution">
    <text evidence="3">The sequence shown here is derived from an EMBL/GenBank/DDBJ whole genome shotgun (WGS) entry which is preliminary data.</text>
</comment>
<feature type="region of interest" description="Disordered" evidence="1">
    <location>
        <begin position="454"/>
        <end position="504"/>
    </location>
</feature>
<dbReference type="SMART" id="SM00256">
    <property type="entry name" value="FBOX"/>
    <property type="match status" value="1"/>
</dbReference>
<sequence length="504" mass="57702">MSFVELPVELIEMICVRCSLDEIKTLRLTCQSLRNVADDYLFPEIVTVMTRDSMEAARQIAQHPKFCRQPRLLCFQGDTSEPLQFEEWKSKLQSQIEVDAHITKADRKHLQELGEISMRRDRDREIDPDLEAREKALIQLIRANADAQPKPSYSEAQLQDHYGHYSELAYEGMQIIEDETIQRCMQAVFEKCSNIRAFDFTTANALRVHTHKENKQFRRGLITPFGDYERCAEGLEAMQEIVLAADEAGYSPQTLRLGSVTFHVARHPDLSRAMSRFMAKVENLHWIVSTPYLEDDDLGVDSEEFAEIMLGFQEGYCTNLMSSAGNLRSLELDMPCPNPGEDKIELSDVVGTLSWPNLRNVAITTIYANSTDLVDFLLRHAATLERLELNEVTLNGEWPECFSKFAGKLPRLKEVQLRGVFDINSGFFCFFGDLYTSRGNEYSQRVARYIIEGGEEFPMPPDNNREEAMIPDSESDDHEESDSDDEDFLFAEEDDDLLGIDVQH</sequence>